<dbReference type="Proteomes" id="UP000799766">
    <property type="component" value="Unassembled WGS sequence"/>
</dbReference>
<evidence type="ECO:0000313" key="3">
    <source>
        <dbReference type="EMBL" id="KAF2457522.1"/>
    </source>
</evidence>
<feature type="transmembrane region" description="Helical" evidence="1">
    <location>
        <begin position="12"/>
        <end position="31"/>
    </location>
</feature>
<organism evidence="3 4">
    <name type="scientific">Lineolata rhizophorae</name>
    <dbReference type="NCBI Taxonomy" id="578093"/>
    <lineage>
        <taxon>Eukaryota</taxon>
        <taxon>Fungi</taxon>
        <taxon>Dikarya</taxon>
        <taxon>Ascomycota</taxon>
        <taxon>Pezizomycotina</taxon>
        <taxon>Dothideomycetes</taxon>
        <taxon>Dothideomycetes incertae sedis</taxon>
        <taxon>Lineolatales</taxon>
        <taxon>Lineolataceae</taxon>
        <taxon>Lineolata</taxon>
    </lineage>
</organism>
<dbReference type="InterPro" id="IPR002656">
    <property type="entry name" value="Acyl_transf_3_dom"/>
</dbReference>
<keyword evidence="1" id="KW-1133">Transmembrane helix</keyword>
<dbReference type="InterPro" id="IPR050879">
    <property type="entry name" value="Acyltransferase_3"/>
</dbReference>
<keyword evidence="1" id="KW-0812">Transmembrane</keyword>
<accession>A0A6A6P1A5</accession>
<keyword evidence="3" id="KW-0808">Transferase</keyword>
<protein>
    <submittedName>
        <fullName evidence="3">Acyltransferase 3</fullName>
    </submittedName>
</protein>
<evidence type="ECO:0000259" key="2">
    <source>
        <dbReference type="Pfam" id="PF01757"/>
    </source>
</evidence>
<proteinExistence type="predicted"/>
<feature type="transmembrane region" description="Helical" evidence="1">
    <location>
        <begin position="379"/>
        <end position="400"/>
    </location>
</feature>
<gene>
    <name evidence="3" type="ORF">BDY21DRAFT_385784</name>
</gene>
<feature type="transmembrane region" description="Helical" evidence="1">
    <location>
        <begin position="105"/>
        <end position="125"/>
    </location>
</feature>
<evidence type="ECO:0000256" key="1">
    <source>
        <dbReference type="SAM" id="Phobius"/>
    </source>
</evidence>
<dbReference type="OrthoDB" id="5405781at2759"/>
<feature type="transmembrane region" description="Helical" evidence="1">
    <location>
        <begin position="176"/>
        <end position="196"/>
    </location>
</feature>
<dbReference type="AlphaFoldDB" id="A0A6A6P1A5"/>
<dbReference type="Pfam" id="PF01757">
    <property type="entry name" value="Acyl_transf_3"/>
    <property type="match status" value="1"/>
</dbReference>
<keyword evidence="4" id="KW-1185">Reference proteome</keyword>
<feature type="transmembrane region" description="Helical" evidence="1">
    <location>
        <begin position="52"/>
        <end position="73"/>
    </location>
</feature>
<keyword evidence="3" id="KW-0012">Acyltransferase</keyword>
<evidence type="ECO:0000313" key="4">
    <source>
        <dbReference type="Proteomes" id="UP000799766"/>
    </source>
</evidence>
<dbReference type="PANTHER" id="PTHR23028">
    <property type="entry name" value="ACETYLTRANSFERASE"/>
    <property type="match status" value="1"/>
</dbReference>
<feature type="domain" description="Acyltransferase 3" evidence="2">
    <location>
        <begin position="8"/>
        <end position="356"/>
    </location>
</feature>
<reference evidence="3" key="1">
    <citation type="journal article" date="2020" name="Stud. Mycol.">
        <title>101 Dothideomycetes genomes: a test case for predicting lifestyles and emergence of pathogens.</title>
        <authorList>
            <person name="Haridas S."/>
            <person name="Albert R."/>
            <person name="Binder M."/>
            <person name="Bloem J."/>
            <person name="Labutti K."/>
            <person name="Salamov A."/>
            <person name="Andreopoulos B."/>
            <person name="Baker S."/>
            <person name="Barry K."/>
            <person name="Bills G."/>
            <person name="Bluhm B."/>
            <person name="Cannon C."/>
            <person name="Castanera R."/>
            <person name="Culley D."/>
            <person name="Daum C."/>
            <person name="Ezra D."/>
            <person name="Gonzalez J."/>
            <person name="Henrissat B."/>
            <person name="Kuo A."/>
            <person name="Liang C."/>
            <person name="Lipzen A."/>
            <person name="Lutzoni F."/>
            <person name="Magnuson J."/>
            <person name="Mondo S."/>
            <person name="Nolan M."/>
            <person name="Ohm R."/>
            <person name="Pangilinan J."/>
            <person name="Park H.-J."/>
            <person name="Ramirez L."/>
            <person name="Alfaro M."/>
            <person name="Sun H."/>
            <person name="Tritt A."/>
            <person name="Yoshinaga Y."/>
            <person name="Zwiers L.-H."/>
            <person name="Turgeon B."/>
            <person name="Goodwin S."/>
            <person name="Spatafora J."/>
            <person name="Crous P."/>
            <person name="Grigoriev I."/>
        </authorList>
    </citation>
    <scope>NUCLEOTIDE SEQUENCE</scope>
    <source>
        <strain evidence="3">ATCC 16933</strain>
    </source>
</reference>
<name>A0A6A6P1A5_9PEZI</name>
<keyword evidence="1" id="KW-0472">Membrane</keyword>
<dbReference type="EMBL" id="MU001680">
    <property type="protein sequence ID" value="KAF2457522.1"/>
    <property type="molecule type" value="Genomic_DNA"/>
</dbReference>
<dbReference type="GO" id="GO:0016747">
    <property type="term" value="F:acyltransferase activity, transferring groups other than amino-acyl groups"/>
    <property type="evidence" value="ECO:0007669"/>
    <property type="project" value="InterPro"/>
</dbReference>
<sequence>MPAARDANWVDGLRGTASLMIVCGHLCTAFVPWLHRPAMAEDEGPWIFQLPLLRLCVSGRAAVAIFFLITGYVNSLGPISKSRSGNTDGAFASIARSALARSGKLVLPTIFATFVSWFLAQTNAYKMAQHIDATWIRQGYHRQEPTVWLAIVHLFRAQIATWIGDWNEYDGTQWTLHLFLEGAMMVYLTMLASVLVTPRARKYIYGALYVYAWLAGNNHEATIKSLNIIAGMFVAELNVELGSSATETLPTPVPSFLILLGFFMSGYPQECAEWMPWSNTMRVIMEPIIPEHADLRRYWDHLGAATILMGVFFSRNARRLLTSPVFNFLGRVSFPVYLLHNQLMKSVLVWMIYTPSWLNPPKNDKGELMDLQRASLPHCLVAIAVFYYILYRLALAWTVYIDPICAKIVKWATSKAYGDGQEGNWEKAILG</sequence>
<dbReference type="PANTHER" id="PTHR23028:SF128">
    <property type="entry name" value="ACYLTRANSFERASE 3 DOMAIN-CONTAINING PROTEIN"/>
    <property type="match status" value="1"/>
</dbReference>